<dbReference type="AlphaFoldDB" id="A0A2J6PLB9"/>
<evidence type="ECO:0000313" key="2">
    <source>
        <dbReference type="Proteomes" id="UP000235672"/>
    </source>
</evidence>
<organism evidence="1 2">
    <name type="scientific">Hyaloscypha hepaticicola</name>
    <dbReference type="NCBI Taxonomy" id="2082293"/>
    <lineage>
        <taxon>Eukaryota</taxon>
        <taxon>Fungi</taxon>
        <taxon>Dikarya</taxon>
        <taxon>Ascomycota</taxon>
        <taxon>Pezizomycotina</taxon>
        <taxon>Leotiomycetes</taxon>
        <taxon>Helotiales</taxon>
        <taxon>Hyaloscyphaceae</taxon>
        <taxon>Hyaloscypha</taxon>
    </lineage>
</organism>
<dbReference type="Proteomes" id="UP000235672">
    <property type="component" value="Unassembled WGS sequence"/>
</dbReference>
<keyword evidence="2" id="KW-1185">Reference proteome</keyword>
<accession>A0A2J6PLB9</accession>
<gene>
    <name evidence="1" type="ORF">NA56DRAFT_754481</name>
</gene>
<name>A0A2J6PLB9_9HELO</name>
<reference evidence="1 2" key="1">
    <citation type="submission" date="2016-05" db="EMBL/GenBank/DDBJ databases">
        <title>A degradative enzymes factory behind the ericoid mycorrhizal symbiosis.</title>
        <authorList>
            <consortium name="DOE Joint Genome Institute"/>
            <person name="Martino E."/>
            <person name="Morin E."/>
            <person name="Grelet G."/>
            <person name="Kuo A."/>
            <person name="Kohler A."/>
            <person name="Daghino S."/>
            <person name="Barry K."/>
            <person name="Choi C."/>
            <person name="Cichocki N."/>
            <person name="Clum A."/>
            <person name="Copeland A."/>
            <person name="Hainaut M."/>
            <person name="Haridas S."/>
            <person name="Labutti K."/>
            <person name="Lindquist E."/>
            <person name="Lipzen A."/>
            <person name="Khouja H.-R."/>
            <person name="Murat C."/>
            <person name="Ohm R."/>
            <person name="Olson A."/>
            <person name="Spatafora J."/>
            <person name="Veneault-Fourrey C."/>
            <person name="Henrissat B."/>
            <person name="Grigoriev I."/>
            <person name="Martin F."/>
            <person name="Perotto S."/>
        </authorList>
    </citation>
    <scope>NUCLEOTIDE SEQUENCE [LARGE SCALE GENOMIC DNA]</scope>
    <source>
        <strain evidence="1 2">UAMH 7357</strain>
    </source>
</reference>
<evidence type="ECO:0000313" key="1">
    <source>
        <dbReference type="EMBL" id="PMD14827.1"/>
    </source>
</evidence>
<proteinExistence type="predicted"/>
<sequence length="156" mass="16995">MVETNVFTSIEDIKNWFNVAIAPLQASLSSFQLCEKSANAKLSRTTLECGTTHLQERQISSRTKALVGGRIWMIFVLGESGGDRTVGGFGGRDTGNDEENALKGGITVEERFSRLDEEERDGAQRCKGKGPVMKAVRGASRGLLEAMTCRIDNNVP</sequence>
<protein>
    <submittedName>
        <fullName evidence="1">Uncharacterized protein</fullName>
    </submittedName>
</protein>
<dbReference type="EMBL" id="KZ613518">
    <property type="protein sequence ID" value="PMD14827.1"/>
    <property type="molecule type" value="Genomic_DNA"/>
</dbReference>